<dbReference type="Proteomes" id="UP000784294">
    <property type="component" value="Unassembled WGS sequence"/>
</dbReference>
<organism evidence="2 3">
    <name type="scientific">Protopolystoma xenopodis</name>
    <dbReference type="NCBI Taxonomy" id="117903"/>
    <lineage>
        <taxon>Eukaryota</taxon>
        <taxon>Metazoa</taxon>
        <taxon>Spiralia</taxon>
        <taxon>Lophotrochozoa</taxon>
        <taxon>Platyhelminthes</taxon>
        <taxon>Monogenea</taxon>
        <taxon>Polyopisthocotylea</taxon>
        <taxon>Polystomatidea</taxon>
        <taxon>Polystomatidae</taxon>
        <taxon>Protopolystoma</taxon>
    </lineage>
</organism>
<dbReference type="AlphaFoldDB" id="A0A3S4ZT02"/>
<reference evidence="2" key="1">
    <citation type="submission" date="2018-11" db="EMBL/GenBank/DDBJ databases">
        <authorList>
            <consortium name="Pathogen Informatics"/>
        </authorList>
    </citation>
    <scope>NUCLEOTIDE SEQUENCE</scope>
</reference>
<dbReference type="EMBL" id="CAAALY010039740">
    <property type="protein sequence ID" value="VEL19030.1"/>
    <property type="molecule type" value="Genomic_DNA"/>
</dbReference>
<accession>A0A3S4ZT02</accession>
<feature type="compositionally biased region" description="Basic and acidic residues" evidence="1">
    <location>
        <begin position="61"/>
        <end position="88"/>
    </location>
</feature>
<evidence type="ECO:0000313" key="2">
    <source>
        <dbReference type="EMBL" id="VEL19030.1"/>
    </source>
</evidence>
<keyword evidence="3" id="KW-1185">Reference proteome</keyword>
<protein>
    <submittedName>
        <fullName evidence="2">Uncharacterized protein</fullName>
    </submittedName>
</protein>
<evidence type="ECO:0000256" key="1">
    <source>
        <dbReference type="SAM" id="MobiDB-lite"/>
    </source>
</evidence>
<gene>
    <name evidence="2" type="ORF">PXEA_LOCUS12470</name>
</gene>
<feature type="region of interest" description="Disordered" evidence="1">
    <location>
        <begin position="61"/>
        <end position="92"/>
    </location>
</feature>
<proteinExistence type="predicted"/>
<sequence length="400" mass="41239">MEAFNPFSAHSASVPFAPSFYPPSLGPALYPLVPSEHGHPWRTTAAPASEVGHQHACATKDELAESRLAPDKGGEGGTIEREDRKPIDGDLLEGANTRMLRRSGSNEGKLTNAQSVGLARNDPNCKTPMSAANCCNSIGSSQMAGTCRQPVQTWLAGHTDHKAGEQATAVRPLGQSPDYQLAGAASGLPLLAAPPAGYFYPHLYTSQLPSSLPPSAPLTAPAATALGAYLYQPHALVAAAAAAAAASAAAAGPFRYHHQPHLLLTGSAEMPTLAPSTTCPSHLSDIPPGGLALSPVFHPSPYYAATAATSPPVGAFLSASLPAPAFPAPTPATTGFYAASQLAQLDRSQQLPLATAAGAHWARFLPQYPPHPLSPPPLPPPLTSNTSAHKLGGFLFIVTL</sequence>
<evidence type="ECO:0000313" key="3">
    <source>
        <dbReference type="Proteomes" id="UP000784294"/>
    </source>
</evidence>
<name>A0A3S4ZT02_9PLAT</name>
<comment type="caution">
    <text evidence="2">The sequence shown here is derived from an EMBL/GenBank/DDBJ whole genome shotgun (WGS) entry which is preliminary data.</text>
</comment>